<feature type="domain" description="Protein kinase" evidence="1">
    <location>
        <begin position="1"/>
        <end position="38"/>
    </location>
</feature>
<dbReference type="PROSITE" id="PS50011">
    <property type="entry name" value="PROTEIN_KINASE_DOM"/>
    <property type="match status" value="1"/>
</dbReference>
<organism evidence="2 3">
    <name type="scientific">Verticillium dahliae</name>
    <name type="common">Verticillium wilt</name>
    <dbReference type="NCBI Taxonomy" id="27337"/>
    <lineage>
        <taxon>Eukaryota</taxon>
        <taxon>Fungi</taxon>
        <taxon>Dikarya</taxon>
        <taxon>Ascomycota</taxon>
        <taxon>Pezizomycotina</taxon>
        <taxon>Sordariomycetes</taxon>
        <taxon>Hypocreomycetidae</taxon>
        <taxon>Glomerellales</taxon>
        <taxon>Plectosphaerellaceae</taxon>
        <taxon>Verticillium</taxon>
    </lineage>
</organism>
<gene>
    <name evidence="2" type="ORF">BJF96_g6079</name>
</gene>
<evidence type="ECO:0000313" key="3">
    <source>
        <dbReference type="Proteomes" id="UP000236305"/>
    </source>
</evidence>
<dbReference type="GO" id="GO:0005524">
    <property type="term" value="F:ATP binding"/>
    <property type="evidence" value="ECO:0007669"/>
    <property type="project" value="InterPro"/>
</dbReference>
<proteinExistence type="predicted"/>
<protein>
    <recommendedName>
        <fullName evidence="1">Protein kinase domain-containing protein</fullName>
    </recommendedName>
</protein>
<accession>A0AA44WFF7</accession>
<dbReference type="InterPro" id="IPR011009">
    <property type="entry name" value="Kinase-like_dom_sf"/>
</dbReference>
<evidence type="ECO:0000259" key="1">
    <source>
        <dbReference type="PROSITE" id="PS50011"/>
    </source>
</evidence>
<dbReference type="SUPFAM" id="SSF56112">
    <property type="entry name" value="Protein kinase-like (PK-like)"/>
    <property type="match status" value="1"/>
</dbReference>
<dbReference type="GO" id="GO:0004672">
    <property type="term" value="F:protein kinase activity"/>
    <property type="evidence" value="ECO:0007669"/>
    <property type="project" value="InterPro"/>
</dbReference>
<dbReference type="Proteomes" id="UP000236305">
    <property type="component" value="Unassembled WGS sequence"/>
</dbReference>
<name>A0AA44WFF7_VERDA</name>
<comment type="caution">
    <text evidence="2">The sequence shown here is derived from an EMBL/GenBank/DDBJ whole genome shotgun (WGS) entry which is preliminary data.</text>
</comment>
<evidence type="ECO:0000313" key="2">
    <source>
        <dbReference type="EMBL" id="PNH30659.1"/>
    </source>
</evidence>
<dbReference type="InterPro" id="IPR000719">
    <property type="entry name" value="Prot_kinase_dom"/>
</dbReference>
<sequence length="38" mass="4385">MARAVLHIYCIAKTFHMDVKPGNILIDDTDGIRLIDWE</sequence>
<reference evidence="2 3" key="1">
    <citation type="submission" date="2017-12" db="EMBL/GenBank/DDBJ databases">
        <title>Comparative genomics yields insights into virulence evolution of Verticillium dahliae.</title>
        <authorList>
            <person name="Fan R."/>
            <person name="Armitage A.D."/>
            <person name="Cascant-Lopez E."/>
            <person name="Sobczyk M."/>
            <person name="Cockerton H.M."/>
            <person name="Harrison R.J."/>
        </authorList>
    </citation>
    <scope>NUCLEOTIDE SEQUENCE [LARGE SCALE GENOMIC DNA]</scope>
    <source>
        <strain evidence="2 3">12008</strain>
    </source>
</reference>
<dbReference type="Gene3D" id="1.10.510.10">
    <property type="entry name" value="Transferase(Phosphotransferase) domain 1"/>
    <property type="match status" value="1"/>
</dbReference>
<dbReference type="AlphaFoldDB" id="A0AA44WFF7"/>
<dbReference type="EMBL" id="MPSH01000019">
    <property type="protein sequence ID" value="PNH30659.1"/>
    <property type="molecule type" value="Genomic_DNA"/>
</dbReference>